<dbReference type="EMBL" id="BARW01039800">
    <property type="protein sequence ID" value="GAJ22797.1"/>
    <property type="molecule type" value="Genomic_DNA"/>
</dbReference>
<proteinExistence type="predicted"/>
<protein>
    <submittedName>
        <fullName evidence="1">Uncharacterized protein</fullName>
    </submittedName>
</protein>
<feature type="non-terminal residue" evidence="1">
    <location>
        <position position="1"/>
    </location>
</feature>
<comment type="caution">
    <text evidence="1">The sequence shown here is derived from an EMBL/GenBank/DDBJ whole genome shotgun (WGS) entry which is preliminary data.</text>
</comment>
<accession>X1VQY7</accession>
<name>X1VQY7_9ZZZZ</name>
<reference evidence="1" key="1">
    <citation type="journal article" date="2014" name="Front. Microbiol.">
        <title>High frequency of phylogenetically diverse reductive dehalogenase-homologous genes in deep subseafloor sedimentary metagenomes.</title>
        <authorList>
            <person name="Kawai M."/>
            <person name="Futagami T."/>
            <person name="Toyoda A."/>
            <person name="Takaki Y."/>
            <person name="Nishi S."/>
            <person name="Hori S."/>
            <person name="Arai W."/>
            <person name="Tsubouchi T."/>
            <person name="Morono Y."/>
            <person name="Uchiyama I."/>
            <person name="Ito T."/>
            <person name="Fujiyama A."/>
            <person name="Inagaki F."/>
            <person name="Takami H."/>
        </authorList>
    </citation>
    <scope>NUCLEOTIDE SEQUENCE</scope>
    <source>
        <strain evidence="1">Expedition CK06-06</strain>
    </source>
</reference>
<sequence>DGNLERFFFVRRRDFAHVEWEFGWPEVDEADRPIAPGQVGGPYVFQQIKPTLWSERKVNGMPRCRGQIFQWIAGIKPNVKWYIQLPTDKKRHGTPKLPWPSKRLMTVAHFTMQMSPFDRPTFFTEHFFVPKLCDL</sequence>
<gene>
    <name evidence="1" type="ORF">S12H4_60460</name>
</gene>
<feature type="non-terminal residue" evidence="1">
    <location>
        <position position="135"/>
    </location>
</feature>
<dbReference type="AlphaFoldDB" id="X1VQY7"/>
<evidence type="ECO:0000313" key="1">
    <source>
        <dbReference type="EMBL" id="GAJ22797.1"/>
    </source>
</evidence>
<organism evidence="1">
    <name type="scientific">marine sediment metagenome</name>
    <dbReference type="NCBI Taxonomy" id="412755"/>
    <lineage>
        <taxon>unclassified sequences</taxon>
        <taxon>metagenomes</taxon>
        <taxon>ecological metagenomes</taxon>
    </lineage>
</organism>